<accession>A0ACC3CJN6</accession>
<dbReference type="Proteomes" id="UP000798662">
    <property type="component" value="Chromosome 3"/>
</dbReference>
<sequence length="475" mass="48235">MRIVSKYYTCVFSLPLFLIPLFVGNSAERQRWVAIMTQGEPPSRPPPPAPFSFTPPDGSGLPRLMLNAADWQAAAESVLPRSVYDYYAAGADDRTTLAANPAALAAHRLRPRVLVPVGGTSPATTLLGSSLAAPIVIAPTAMQRMAHPEGEAAVARAAAAAGLPMTLSTMATTSLEGVAAAVPGGGGVRWFQLYVFRGPARATTEALVRRAEAAGYTALVLTADAPVYGNREADVRNGFSLPPGLRLANFMGDAPPQDEEGGAEQGADEEGGAAAAGGGGAIADMDASVAGGSGLAAFGDAMLDADLSTDCIAWLRTLTSLPILVKGVLRADDAAAAMAAGAAGVVVSNHGARQLDGAVTSVMALRGVVEAVKRPPPGGPPPGVVLVDGGFRRGTDVLKALALGADAVLLGRPVLWALAVGGQAGVAALLGSLIDETRRAMMLAGVPSWDRIPPGLVVLPDGRIADDAPVDASGW</sequence>
<comment type="caution">
    <text evidence="1">The sequence shown here is derived from an EMBL/GenBank/DDBJ whole genome shotgun (WGS) entry which is preliminary data.</text>
</comment>
<evidence type="ECO:0000313" key="2">
    <source>
        <dbReference type="Proteomes" id="UP000798662"/>
    </source>
</evidence>
<evidence type="ECO:0000313" key="1">
    <source>
        <dbReference type="EMBL" id="KAK1870293.1"/>
    </source>
</evidence>
<name>A0ACC3CJN6_PYRYE</name>
<keyword evidence="2" id="KW-1185">Reference proteome</keyword>
<proteinExistence type="predicted"/>
<protein>
    <submittedName>
        <fullName evidence="1">Uncharacterized protein</fullName>
    </submittedName>
</protein>
<reference evidence="1" key="1">
    <citation type="submission" date="2019-11" db="EMBL/GenBank/DDBJ databases">
        <title>Nori genome reveals adaptations in red seaweeds to the harsh intertidal environment.</title>
        <authorList>
            <person name="Wang D."/>
            <person name="Mao Y."/>
        </authorList>
    </citation>
    <scope>NUCLEOTIDE SEQUENCE</scope>
    <source>
        <tissue evidence="1">Gametophyte</tissue>
    </source>
</reference>
<dbReference type="EMBL" id="CM020620">
    <property type="protein sequence ID" value="KAK1870293.1"/>
    <property type="molecule type" value="Genomic_DNA"/>
</dbReference>
<organism evidence="1 2">
    <name type="scientific">Pyropia yezoensis</name>
    <name type="common">Susabi-nori</name>
    <name type="synonym">Porphyra yezoensis</name>
    <dbReference type="NCBI Taxonomy" id="2788"/>
    <lineage>
        <taxon>Eukaryota</taxon>
        <taxon>Rhodophyta</taxon>
        <taxon>Bangiophyceae</taxon>
        <taxon>Bangiales</taxon>
        <taxon>Bangiaceae</taxon>
        <taxon>Pyropia</taxon>
    </lineage>
</organism>
<gene>
    <name evidence="1" type="ORF">I4F81_012755</name>
</gene>